<dbReference type="HOGENOM" id="CLU_000422_3_4_7"/>
<evidence type="ECO:0000259" key="1">
    <source>
        <dbReference type="SMART" id="SM00928"/>
    </source>
</evidence>
<dbReference type="PROSITE" id="PS00645">
    <property type="entry name" value="COMPLEX1_51K_2"/>
    <property type="match status" value="1"/>
</dbReference>
<dbReference type="GO" id="GO:0051539">
    <property type="term" value="F:4 iron, 4 sulfur cluster binding"/>
    <property type="evidence" value="ECO:0007669"/>
    <property type="project" value="InterPro"/>
</dbReference>
<dbReference type="SMART" id="SM00928">
    <property type="entry name" value="NADH_4Fe-4S"/>
    <property type="match status" value="1"/>
</dbReference>
<proteinExistence type="predicted"/>
<accession>A0A0H3A7E3</accession>
<dbReference type="PANTHER" id="PTHR42783:SF3">
    <property type="entry name" value="GLUTAMATE SYNTHASE [NADPH] SMALL CHAIN-RELATED"/>
    <property type="match status" value="1"/>
</dbReference>
<reference evidence="3" key="1">
    <citation type="journal article" date="2009" name="Environ. Microbiol.">
        <title>Contribution of mobile genetic elements to Desulfovibrio vulgaris genome plasticity.</title>
        <authorList>
            <person name="Walker C.B."/>
            <person name="Stolyar S."/>
            <person name="Chivian D."/>
            <person name="Pinel N."/>
            <person name="Gabster J.A."/>
            <person name="Dehal P.S."/>
            <person name="He Z."/>
            <person name="Yang Z.K."/>
            <person name="Yen H.C."/>
            <person name="Zhou J."/>
            <person name="Wall J.D."/>
            <person name="Hazen T.C."/>
            <person name="Arkin A.P."/>
            <person name="Stahl D.A."/>
        </authorList>
    </citation>
    <scope>NUCLEOTIDE SEQUENCE [LARGE SCALE GENOMIC DNA]</scope>
    <source>
        <strain evidence="3">DP4</strain>
    </source>
</reference>
<name>A0A0H3A7E3_NITV4</name>
<dbReference type="RefSeq" id="WP_011792225.1">
    <property type="nucleotide sequence ID" value="NC_008751.1"/>
</dbReference>
<dbReference type="InterPro" id="IPR037207">
    <property type="entry name" value="Nuop51_4Fe4S-bd_sf"/>
</dbReference>
<protein>
    <submittedName>
        <fullName evidence="2">FAD-dependent pyridine nucleotide-disulfide oxidoreductase</fullName>
    </submittedName>
</protein>
<dbReference type="InterPro" id="IPR009051">
    <property type="entry name" value="Helical_ferredxn"/>
</dbReference>
<dbReference type="SUPFAM" id="SSF140490">
    <property type="entry name" value="Nqo1C-terminal domain-like"/>
    <property type="match status" value="1"/>
</dbReference>
<dbReference type="Pfam" id="PF07992">
    <property type="entry name" value="Pyr_redox_2"/>
    <property type="match status" value="1"/>
</dbReference>
<dbReference type="KEGG" id="dvl:Dvul_1383"/>
<dbReference type="SUPFAM" id="SSF46548">
    <property type="entry name" value="alpha-helical ferredoxin"/>
    <property type="match status" value="2"/>
</dbReference>
<feature type="domain" description="NADH-ubiquinone oxidoreductase 51kDa subunit iron-sulphur binding" evidence="1">
    <location>
        <begin position="61"/>
        <end position="106"/>
    </location>
</feature>
<dbReference type="InterPro" id="IPR019575">
    <property type="entry name" value="Nuop51_4Fe4S-bd"/>
</dbReference>
<dbReference type="AlphaFoldDB" id="A0A0H3A7E3"/>
<dbReference type="GO" id="GO:0016491">
    <property type="term" value="F:oxidoreductase activity"/>
    <property type="evidence" value="ECO:0007669"/>
    <property type="project" value="InterPro"/>
</dbReference>
<dbReference type="Gene3D" id="3.50.50.60">
    <property type="entry name" value="FAD/NAD(P)-binding domain"/>
    <property type="match status" value="2"/>
</dbReference>
<dbReference type="InterPro" id="IPR023753">
    <property type="entry name" value="FAD/NAD-binding_dom"/>
</dbReference>
<gene>
    <name evidence="2" type="ordered locus">Dvul_1383</name>
</gene>
<dbReference type="SUPFAM" id="SSF51971">
    <property type="entry name" value="Nucleotide-binding domain"/>
    <property type="match status" value="1"/>
</dbReference>
<dbReference type="EMBL" id="CP000527">
    <property type="protein sequence ID" value="ABM28401.1"/>
    <property type="molecule type" value="Genomic_DNA"/>
</dbReference>
<dbReference type="GO" id="GO:0008137">
    <property type="term" value="F:NADH dehydrogenase (ubiquinone) activity"/>
    <property type="evidence" value="ECO:0007669"/>
    <property type="project" value="InterPro"/>
</dbReference>
<dbReference type="GO" id="GO:0010181">
    <property type="term" value="F:FMN binding"/>
    <property type="evidence" value="ECO:0007669"/>
    <property type="project" value="InterPro"/>
</dbReference>
<dbReference type="InterPro" id="IPR001949">
    <property type="entry name" value="NADH-UbQ_OxRdtase_51kDa_CS"/>
</dbReference>
<dbReference type="InterPro" id="IPR036188">
    <property type="entry name" value="FAD/NAD-bd_sf"/>
</dbReference>
<organism evidence="2 3">
    <name type="scientific">Nitratidesulfovibrio vulgaris (strain DP4)</name>
    <name type="common">Desulfovibrio vulgaris</name>
    <dbReference type="NCBI Taxonomy" id="391774"/>
    <lineage>
        <taxon>Bacteria</taxon>
        <taxon>Pseudomonadati</taxon>
        <taxon>Thermodesulfobacteriota</taxon>
        <taxon>Desulfovibrionia</taxon>
        <taxon>Desulfovibrionales</taxon>
        <taxon>Desulfovibrionaceae</taxon>
        <taxon>Nitratidesulfovibrio</taxon>
    </lineage>
</organism>
<dbReference type="PRINTS" id="PR00419">
    <property type="entry name" value="ADXRDTASE"/>
</dbReference>
<sequence length="673" mass="73608">MARVIYGIWDGTVHDNRGKALFEIPDAPGFEGFDTFNQGNSIRAFVGDRGFFVFEPGVNLLDALWQYMERAARESCGKCTPCRVGTGIIRDSLAALLRDGVGSGGLGTLVELAEQVRSTSLCGLGRTCTVALCGALEHFQDMLVEGARTASGQQHGMSYVTAPCIEACPARVNVPRYIDYIRDGMPSHSLGVILQKYPMAATCGRVCVRFCEQACRRGLVDEPVGIKILKRYVADHESHLAQGWFSPDIVRDRKPDHLKVAVVGAGPAGISCAYHLLLNGYPVDVFEARNEAGGMAACGIPSYRLPKDVLRTETDIVERLGGRFFYGQRLGHDVSLDGLREQGYKAVFLALGCPEGRLLGIEGEDTSLEGYQPGIDFLLRVHDHVESQADASLSGVVVVVGGGNVAMDCVRSALRLGAREVHLVYRRTRDAMPADHEEIEAAEKEGVVFHFLTNPVRIITRQMVDSAGVTRDRVVGVEVVDMREGEPDARGRRGVVAVSGSGRVIPCDTLIPAIGQQMDSTALSPEDGVDVDARGRVVSDQTTLATTRPGVFAGGDCALGPSTLIQAMATGLKGARSIDDYLRYGRVRFFPRSRMRRIIRDFKPLSQQWVDTPVRHLYRIHAQELDPAYRRQLFDEVECPISAEDAYHEAGRCLRCYRVYSVITEAAIPQCDD</sequence>
<dbReference type="PANTHER" id="PTHR42783">
    <property type="entry name" value="GLUTAMATE SYNTHASE [NADPH] SMALL CHAIN"/>
    <property type="match status" value="1"/>
</dbReference>
<evidence type="ECO:0000313" key="3">
    <source>
        <dbReference type="Proteomes" id="UP000009173"/>
    </source>
</evidence>
<dbReference type="Pfam" id="PF14691">
    <property type="entry name" value="Fer4_20"/>
    <property type="match status" value="1"/>
</dbReference>
<dbReference type="InterPro" id="IPR028261">
    <property type="entry name" value="DPD_II"/>
</dbReference>
<evidence type="ECO:0000313" key="2">
    <source>
        <dbReference type="EMBL" id="ABM28401.1"/>
    </source>
</evidence>
<dbReference type="Gene3D" id="1.10.1060.10">
    <property type="entry name" value="Alpha-helical ferredoxin"/>
    <property type="match status" value="1"/>
</dbReference>
<dbReference type="Proteomes" id="UP000009173">
    <property type="component" value="Chromosome"/>
</dbReference>
<dbReference type="Pfam" id="PF10589">
    <property type="entry name" value="NADH_4Fe-4S"/>
    <property type="match status" value="1"/>
</dbReference>